<comment type="caution">
    <text evidence="7">The sequence shown here is derived from an EMBL/GenBank/DDBJ whole genome shotgun (WGS) entry which is preliminary data.</text>
</comment>
<evidence type="ECO:0000313" key="8">
    <source>
        <dbReference type="Proteomes" id="UP000078046"/>
    </source>
</evidence>
<keyword evidence="6" id="KW-0493">Microtubule</keyword>
<evidence type="ECO:0000256" key="4">
    <source>
        <dbReference type="ARBA" id="ARBA00023186"/>
    </source>
</evidence>
<dbReference type="GO" id="GO:0007021">
    <property type="term" value="P:tubulin complex assembly"/>
    <property type="evidence" value="ECO:0007669"/>
    <property type="project" value="UniProtKB-UniRule"/>
</dbReference>
<keyword evidence="4 6" id="KW-0143">Chaperone</keyword>
<keyword evidence="6" id="KW-0963">Cytoplasm</keyword>
<evidence type="ECO:0000256" key="5">
    <source>
        <dbReference type="ARBA" id="ARBA00026055"/>
    </source>
</evidence>
<dbReference type="PANTHER" id="PTHR21500">
    <property type="entry name" value="TUBULIN-SPECIFIC CHAPERONE A"/>
    <property type="match status" value="1"/>
</dbReference>
<dbReference type="GO" id="GO:0048487">
    <property type="term" value="F:beta-tubulin binding"/>
    <property type="evidence" value="ECO:0007669"/>
    <property type="project" value="InterPro"/>
</dbReference>
<dbReference type="GO" id="GO:0005874">
    <property type="term" value="C:microtubule"/>
    <property type="evidence" value="ECO:0007669"/>
    <property type="project" value="UniProtKB-KW"/>
</dbReference>
<dbReference type="Proteomes" id="UP000078046">
    <property type="component" value="Unassembled WGS sequence"/>
</dbReference>
<dbReference type="Gene3D" id="1.20.58.90">
    <property type="match status" value="1"/>
</dbReference>
<organism evidence="7 8">
    <name type="scientific">Intoshia linei</name>
    <dbReference type="NCBI Taxonomy" id="1819745"/>
    <lineage>
        <taxon>Eukaryota</taxon>
        <taxon>Metazoa</taxon>
        <taxon>Spiralia</taxon>
        <taxon>Lophotrochozoa</taxon>
        <taxon>Mesozoa</taxon>
        <taxon>Orthonectida</taxon>
        <taxon>Rhopaluridae</taxon>
        <taxon>Intoshia</taxon>
    </lineage>
</organism>
<keyword evidence="8" id="KW-1185">Reference proteome</keyword>
<keyword evidence="6" id="KW-0206">Cytoskeleton</keyword>
<dbReference type="Pfam" id="PF02970">
    <property type="entry name" value="TBCA"/>
    <property type="match status" value="1"/>
</dbReference>
<dbReference type="AlphaFoldDB" id="A0A177BBL0"/>
<evidence type="ECO:0000313" key="7">
    <source>
        <dbReference type="EMBL" id="OAF71709.1"/>
    </source>
</evidence>
<sequence>MISNPGMSEIDQKDVLKKCKINANAVKRLMKEYVFYKENNAKLQQVVEKMTVDKKDQHDIKKQQEVLLENEKMLPDTLVRFQNYVELLTSSMVIF</sequence>
<dbReference type="InterPro" id="IPR036126">
    <property type="entry name" value="TBCA_sf"/>
</dbReference>
<accession>A0A177BBL0</accession>
<dbReference type="EMBL" id="LWCA01000030">
    <property type="protein sequence ID" value="OAF71709.1"/>
    <property type="molecule type" value="Genomic_DNA"/>
</dbReference>
<proteinExistence type="inferred from homology"/>
<dbReference type="InterPro" id="IPR004226">
    <property type="entry name" value="TBCA"/>
</dbReference>
<dbReference type="SUPFAM" id="SSF46988">
    <property type="entry name" value="Tubulin chaperone cofactor A"/>
    <property type="match status" value="1"/>
</dbReference>
<evidence type="ECO:0000256" key="6">
    <source>
        <dbReference type="RuleBase" id="RU364030"/>
    </source>
</evidence>
<protein>
    <recommendedName>
        <fullName evidence="3 6">Tubulin-specific chaperone A</fullName>
    </recommendedName>
</protein>
<comment type="function">
    <text evidence="1">Tubulin-folding protein; involved in the early step of the tubulin folding pathway.</text>
</comment>
<evidence type="ECO:0000256" key="1">
    <source>
        <dbReference type="ARBA" id="ARBA00003046"/>
    </source>
</evidence>
<comment type="similarity">
    <text evidence="2 6">Belongs to the TBCA family.</text>
</comment>
<dbReference type="GO" id="GO:0005829">
    <property type="term" value="C:cytosol"/>
    <property type="evidence" value="ECO:0007669"/>
    <property type="project" value="TreeGrafter"/>
</dbReference>
<name>A0A177BBL0_9BILA</name>
<evidence type="ECO:0000256" key="2">
    <source>
        <dbReference type="ARBA" id="ARBA00006806"/>
    </source>
</evidence>
<dbReference type="PANTHER" id="PTHR21500:SF0">
    <property type="entry name" value="TUBULIN-SPECIFIC CHAPERONE A"/>
    <property type="match status" value="1"/>
</dbReference>
<reference evidence="7 8" key="1">
    <citation type="submission" date="2016-04" db="EMBL/GenBank/DDBJ databases">
        <title>The genome of Intoshia linei affirms orthonectids as highly simplified spiralians.</title>
        <authorList>
            <person name="Mikhailov K.V."/>
            <person name="Slusarev G.S."/>
            <person name="Nikitin M.A."/>
            <person name="Logacheva M.D."/>
            <person name="Penin A."/>
            <person name="Aleoshin V."/>
            <person name="Panchin Y.V."/>
        </authorList>
    </citation>
    <scope>NUCLEOTIDE SEQUENCE [LARGE SCALE GENOMIC DNA]</scope>
    <source>
        <strain evidence="7">Intl2013</strain>
        <tissue evidence="7">Whole animal</tissue>
    </source>
</reference>
<gene>
    <name evidence="7" type="ORF">A3Q56_00545</name>
</gene>
<dbReference type="GO" id="GO:0007023">
    <property type="term" value="P:post-chaperonin tubulin folding pathway"/>
    <property type="evidence" value="ECO:0007669"/>
    <property type="project" value="UniProtKB-UniRule"/>
</dbReference>
<evidence type="ECO:0000256" key="3">
    <source>
        <dbReference type="ARBA" id="ARBA00015002"/>
    </source>
</evidence>
<comment type="subunit">
    <text evidence="5 6">Supercomplex made of cofactors A to E. Cofactors A and D function by capturing and stabilizing tubulin in a quasi-native conformation. Cofactor E binds to the cofactor D-tubulin complex; interaction with cofactor C then causes the release of tubulin polypeptides that are committed to the native state.</text>
</comment>
<comment type="subcellular location">
    <subcellularLocation>
        <location evidence="6">Cytoplasm</location>
        <location evidence="6">Cytoskeleton</location>
    </subcellularLocation>
</comment>
<dbReference type="OrthoDB" id="296187at2759"/>